<reference evidence="12" key="1">
    <citation type="submission" date="2015-05" db="EMBL/GenBank/DDBJ databases">
        <authorList>
            <person name="Manzano-Marin A."/>
        </authorList>
    </citation>
    <scope>NUCLEOTIDE SEQUENCE [LARGE SCALE GENOMIC DNA]</scope>
    <source>
        <strain evidence="12">officinalis</strain>
    </source>
</reference>
<dbReference type="GO" id="GO:0030288">
    <property type="term" value="C:outer membrane-bounded periplasmic space"/>
    <property type="evidence" value="ECO:0007669"/>
    <property type="project" value="TreeGrafter"/>
</dbReference>
<dbReference type="InterPro" id="IPR021731">
    <property type="entry name" value="AMIN_dom"/>
</dbReference>
<organism evidence="11 12">
    <name type="scientific">Candidatus Providencia siddallii</name>
    <dbReference type="NCBI Taxonomy" id="1715285"/>
    <lineage>
        <taxon>Bacteria</taxon>
        <taxon>Pseudomonadati</taxon>
        <taxon>Pseudomonadota</taxon>
        <taxon>Gammaproteobacteria</taxon>
        <taxon>Enterobacterales</taxon>
        <taxon>Morganellaceae</taxon>
        <taxon>Providencia</taxon>
    </lineage>
</organism>
<dbReference type="CDD" id="cd02696">
    <property type="entry name" value="MurNAc-LAA"/>
    <property type="match status" value="1"/>
</dbReference>
<dbReference type="GO" id="GO:0009253">
    <property type="term" value="P:peptidoglycan catabolic process"/>
    <property type="evidence" value="ECO:0007669"/>
    <property type="project" value="InterPro"/>
</dbReference>
<comment type="catalytic activity">
    <reaction evidence="1">
        <text>Hydrolyzes the link between N-acetylmuramoyl residues and L-amino acid residues in certain cell-wall glycopeptides.</text>
        <dbReference type="EC" id="3.5.1.28"/>
    </reaction>
</comment>
<dbReference type="Gene3D" id="3.40.630.40">
    <property type="entry name" value="Zn-dependent exopeptidases"/>
    <property type="match status" value="1"/>
</dbReference>
<dbReference type="GO" id="GO:0071555">
    <property type="term" value="P:cell wall organization"/>
    <property type="evidence" value="ECO:0007669"/>
    <property type="project" value="UniProtKB-KW"/>
</dbReference>
<dbReference type="EMBL" id="CVRF01000003">
    <property type="protein sequence ID" value="CRK85948.1"/>
    <property type="molecule type" value="Genomic_DNA"/>
</dbReference>
<feature type="domain" description="MurNAc-LAA" evidence="10">
    <location>
        <begin position="246"/>
        <end position="402"/>
    </location>
</feature>
<dbReference type="InterPro" id="IPR050695">
    <property type="entry name" value="N-acetylmuramoyl_amidase_3"/>
</dbReference>
<proteinExistence type="inferred from homology"/>
<accession>A0A0M6W7X4</accession>
<evidence type="ECO:0000256" key="3">
    <source>
        <dbReference type="ARBA" id="ARBA00010860"/>
    </source>
</evidence>
<dbReference type="SMART" id="SM00646">
    <property type="entry name" value="Ami_3"/>
    <property type="match status" value="1"/>
</dbReference>
<name>A0A0M6W7X4_9GAMM</name>
<evidence type="ECO:0000259" key="10">
    <source>
        <dbReference type="SMART" id="SM00646"/>
    </source>
</evidence>
<dbReference type="PANTHER" id="PTHR30404">
    <property type="entry name" value="N-ACETYLMURAMOYL-L-ALANINE AMIDASE"/>
    <property type="match status" value="1"/>
</dbReference>
<keyword evidence="5" id="KW-0732">Signal</keyword>
<dbReference type="SUPFAM" id="SSF53187">
    <property type="entry name" value="Zn-dependent exopeptidases"/>
    <property type="match status" value="1"/>
</dbReference>
<dbReference type="InterPro" id="IPR002508">
    <property type="entry name" value="MurNAc-LAA_cat"/>
</dbReference>
<keyword evidence="6" id="KW-0574">Periplasm</keyword>
<dbReference type="STRING" id="1715285.SOFFGTOCOR_0542"/>
<dbReference type="Proteomes" id="UP000242301">
    <property type="component" value="Unassembled WGS sequence"/>
</dbReference>
<dbReference type="PANTHER" id="PTHR30404:SF0">
    <property type="entry name" value="N-ACETYLMURAMOYL-L-ALANINE AMIDASE AMIC"/>
    <property type="match status" value="1"/>
</dbReference>
<dbReference type="GO" id="GO:0008745">
    <property type="term" value="F:N-acetylmuramoyl-L-alanine amidase activity"/>
    <property type="evidence" value="ECO:0007669"/>
    <property type="project" value="UniProtKB-EC"/>
</dbReference>
<keyword evidence="12" id="KW-1185">Reference proteome</keyword>
<evidence type="ECO:0000256" key="7">
    <source>
        <dbReference type="ARBA" id="ARBA00022801"/>
    </source>
</evidence>
<dbReference type="EC" id="3.5.1.28" evidence="4"/>
<dbReference type="AlphaFoldDB" id="A0A0M6W7X4"/>
<comment type="subcellular location">
    <subcellularLocation>
        <location evidence="2">Periplasm</location>
    </subcellularLocation>
</comment>
<evidence type="ECO:0000256" key="4">
    <source>
        <dbReference type="ARBA" id="ARBA00011901"/>
    </source>
</evidence>
<gene>
    <name evidence="11" type="primary">amiC</name>
    <name evidence="11" type="ORF">SOFFGTOCOR_0542</name>
</gene>
<keyword evidence="7 11" id="KW-0378">Hydrolase</keyword>
<dbReference type="Pfam" id="PF01520">
    <property type="entry name" value="Amidase_3"/>
    <property type="match status" value="1"/>
</dbReference>
<dbReference type="Gene3D" id="2.60.40.3500">
    <property type="match status" value="1"/>
</dbReference>
<dbReference type="Pfam" id="PF11741">
    <property type="entry name" value="AMIN"/>
    <property type="match status" value="1"/>
</dbReference>
<evidence type="ECO:0000256" key="8">
    <source>
        <dbReference type="ARBA" id="ARBA00023316"/>
    </source>
</evidence>
<evidence type="ECO:0000256" key="2">
    <source>
        <dbReference type="ARBA" id="ARBA00004418"/>
    </source>
</evidence>
<evidence type="ECO:0000256" key="6">
    <source>
        <dbReference type="ARBA" id="ARBA00022764"/>
    </source>
</evidence>
<evidence type="ECO:0000256" key="9">
    <source>
        <dbReference type="ARBA" id="ARBA00074581"/>
    </source>
</evidence>
<evidence type="ECO:0000313" key="12">
    <source>
        <dbReference type="Proteomes" id="UP000242301"/>
    </source>
</evidence>
<dbReference type="FunFam" id="3.40.630.40:FF:000001">
    <property type="entry name" value="N-acetylmuramoyl-L-alanine amidase"/>
    <property type="match status" value="1"/>
</dbReference>
<evidence type="ECO:0000256" key="5">
    <source>
        <dbReference type="ARBA" id="ARBA00022729"/>
    </source>
</evidence>
<evidence type="ECO:0000313" key="11">
    <source>
        <dbReference type="EMBL" id="CRK85948.1"/>
    </source>
</evidence>
<comment type="similarity">
    <text evidence="3">Belongs to the N-acetylmuramoyl-L-alanine amidase 3 family.</text>
</comment>
<sequence>MKNKDYISSKSRFLTKATAIVLLIIIPFDFAKSNNILAIRIWPTQNYTRITFESNTELKYNQFSLNNPRRIILDLKEIKLNNILNQIATYIQNQDKYIKLIRIGQFDSKSVRIVFELKTKTNPHFFKIIPINKFNHRLVLNFYPYRNNNIENKKSLILSGKYKKNFLEKKIITNKKNTKIKPEKPIIIMIDPGHGGEDTGAIGKYKTLEKNIVLKIANHLNYLISKEPKMQSYMTRNNDIFIPLKTRIANAQKIQADLFISIHADAFINRSASGSSVFALSTKGATSNTARYLARIQNKSDLIGGINKSGDLYLDHTMIDLIQTATINDSLKFGNEVLKRISKINKLHKNKVDQAGFAVLRSPEIPSILVETAFISNLEEERKLNIKKFQQKIAESVLNGIKDYFFKGGKLRIKN</sequence>
<keyword evidence="8" id="KW-0961">Cell wall biogenesis/degradation</keyword>
<protein>
    <recommendedName>
        <fullName evidence="9">N-acetylmuramoyl-L-alanine amidase AmiC</fullName>
        <ecNumber evidence="4">3.5.1.28</ecNumber>
    </recommendedName>
</protein>
<evidence type="ECO:0000256" key="1">
    <source>
        <dbReference type="ARBA" id="ARBA00001561"/>
    </source>
</evidence>